<evidence type="ECO:0000313" key="11">
    <source>
        <dbReference type="Proteomes" id="UP001250214"/>
    </source>
</evidence>
<dbReference type="GO" id="GO:0005524">
    <property type="term" value="F:ATP binding"/>
    <property type="evidence" value="ECO:0007669"/>
    <property type="project" value="UniProtKB-KW"/>
</dbReference>
<feature type="region of interest" description="Disordered" evidence="8">
    <location>
        <begin position="266"/>
        <end position="286"/>
    </location>
</feature>
<dbReference type="Pfam" id="PF00005">
    <property type="entry name" value="ABC_tran"/>
    <property type="match status" value="1"/>
</dbReference>
<evidence type="ECO:0000256" key="6">
    <source>
        <dbReference type="ARBA" id="ARBA00022840"/>
    </source>
</evidence>
<dbReference type="RefSeq" id="WP_310911022.1">
    <property type="nucleotide sequence ID" value="NZ_JAVLVT010000001.1"/>
</dbReference>
<dbReference type="InterPro" id="IPR003439">
    <property type="entry name" value="ABC_transporter-like_ATP-bd"/>
</dbReference>
<evidence type="ECO:0000256" key="8">
    <source>
        <dbReference type="SAM" id="MobiDB-lite"/>
    </source>
</evidence>
<feature type="compositionally biased region" description="Low complexity" evidence="8">
    <location>
        <begin position="267"/>
        <end position="286"/>
    </location>
</feature>
<keyword evidence="5" id="KW-0547">Nucleotide-binding</keyword>
<evidence type="ECO:0000256" key="2">
    <source>
        <dbReference type="ARBA" id="ARBA00005417"/>
    </source>
</evidence>
<dbReference type="InterPro" id="IPR003593">
    <property type="entry name" value="AAA+_ATPase"/>
</dbReference>
<evidence type="ECO:0000256" key="4">
    <source>
        <dbReference type="ARBA" id="ARBA00022475"/>
    </source>
</evidence>
<keyword evidence="11" id="KW-1185">Reference proteome</keyword>
<evidence type="ECO:0000259" key="9">
    <source>
        <dbReference type="PROSITE" id="PS50893"/>
    </source>
</evidence>
<evidence type="ECO:0000256" key="3">
    <source>
        <dbReference type="ARBA" id="ARBA00022448"/>
    </source>
</evidence>
<dbReference type="CDD" id="cd03257">
    <property type="entry name" value="ABC_NikE_OppD_transporters"/>
    <property type="match status" value="1"/>
</dbReference>
<comment type="similarity">
    <text evidence="2">Belongs to the ABC transporter superfamily.</text>
</comment>
<gene>
    <name evidence="10" type="ORF">RIF23_04515</name>
</gene>
<dbReference type="PROSITE" id="PS50893">
    <property type="entry name" value="ABC_TRANSPORTER_2"/>
    <property type="match status" value="1"/>
</dbReference>
<keyword evidence="6 10" id="KW-0067">ATP-binding</keyword>
<comment type="caution">
    <text evidence="10">The sequence shown here is derived from an EMBL/GenBank/DDBJ whole genome shotgun (WGS) entry which is preliminary data.</text>
</comment>
<evidence type="ECO:0000256" key="7">
    <source>
        <dbReference type="ARBA" id="ARBA00023136"/>
    </source>
</evidence>
<dbReference type="InterPro" id="IPR050388">
    <property type="entry name" value="ABC_Ni/Peptide_Import"/>
</dbReference>
<dbReference type="SMART" id="SM00382">
    <property type="entry name" value="AAA"/>
    <property type="match status" value="1"/>
</dbReference>
<dbReference type="InterPro" id="IPR017871">
    <property type="entry name" value="ABC_transporter-like_CS"/>
</dbReference>
<evidence type="ECO:0000256" key="1">
    <source>
        <dbReference type="ARBA" id="ARBA00004202"/>
    </source>
</evidence>
<name>A0ABU2H3X8_9ACTN</name>
<keyword evidence="3" id="KW-0813">Transport</keyword>
<feature type="domain" description="ABC transporter" evidence="9">
    <location>
        <begin position="20"/>
        <end position="263"/>
    </location>
</feature>
<dbReference type="Proteomes" id="UP001250214">
    <property type="component" value="Unassembled WGS sequence"/>
</dbReference>
<protein>
    <submittedName>
        <fullName evidence="10">ABC transporter ATP-binding protein</fullName>
    </submittedName>
</protein>
<dbReference type="EMBL" id="JAVLVT010000001">
    <property type="protein sequence ID" value="MDS1269559.1"/>
    <property type="molecule type" value="Genomic_DNA"/>
</dbReference>
<organism evidence="10 11">
    <name type="scientific">Lipingzhangella rawalii</name>
    <dbReference type="NCBI Taxonomy" id="2055835"/>
    <lineage>
        <taxon>Bacteria</taxon>
        <taxon>Bacillati</taxon>
        <taxon>Actinomycetota</taxon>
        <taxon>Actinomycetes</taxon>
        <taxon>Streptosporangiales</taxon>
        <taxon>Nocardiopsidaceae</taxon>
        <taxon>Lipingzhangella</taxon>
    </lineage>
</organism>
<dbReference type="PANTHER" id="PTHR43297">
    <property type="entry name" value="OLIGOPEPTIDE TRANSPORT ATP-BINDING PROTEIN APPD"/>
    <property type="match status" value="1"/>
</dbReference>
<keyword evidence="4" id="KW-1003">Cell membrane</keyword>
<evidence type="ECO:0000313" key="10">
    <source>
        <dbReference type="EMBL" id="MDS1269559.1"/>
    </source>
</evidence>
<evidence type="ECO:0000256" key="5">
    <source>
        <dbReference type="ARBA" id="ARBA00022741"/>
    </source>
</evidence>
<keyword evidence="7" id="KW-0472">Membrane</keyword>
<accession>A0ABU2H3X8</accession>
<comment type="subcellular location">
    <subcellularLocation>
        <location evidence="1">Cell membrane</location>
        <topology evidence="1">Peripheral membrane protein</topology>
    </subcellularLocation>
</comment>
<dbReference type="Gene3D" id="3.40.50.300">
    <property type="entry name" value="P-loop containing nucleotide triphosphate hydrolases"/>
    <property type="match status" value="1"/>
</dbReference>
<dbReference type="InterPro" id="IPR027417">
    <property type="entry name" value="P-loop_NTPase"/>
</dbReference>
<proteinExistence type="inferred from homology"/>
<dbReference type="SUPFAM" id="SSF52540">
    <property type="entry name" value="P-loop containing nucleoside triphosphate hydrolases"/>
    <property type="match status" value="1"/>
</dbReference>
<reference evidence="11" key="1">
    <citation type="submission" date="2023-07" db="EMBL/GenBank/DDBJ databases">
        <title>Novel species in the genus Lipingzhangella isolated from Sambhar Salt Lake.</title>
        <authorList>
            <person name="Jiya N."/>
            <person name="Kajale S."/>
            <person name="Sharma A."/>
        </authorList>
    </citation>
    <scope>NUCLEOTIDE SEQUENCE [LARGE SCALE GENOMIC DNA]</scope>
    <source>
        <strain evidence="11">LS1_29</strain>
    </source>
</reference>
<sequence length="286" mass="30289">MTEPTSTTGTGNPGPPHSRLAISGLTISFGSTPTVYLDSLTVGDGEIVGLAGESGAGKSLTGLSVLGLTPRMGAWLTGSIRLDGRELLTLPERELRRLRGGTMALIPQSPASAFNPLLRVGTVITRALRLHGDTRAQARQRAEAALERVRLSKEHLRRYPHQLSGGQLQRVAIALALALGARFLIADEPTSALDVTVQAEILQLLERLRAEEGLSILMVSHDLAALAGLCDRIVVMRDGRVVEDRPTLELVTSPNDPYTEELIDAVPQLGPAPGPAEAGRAGTDDA</sequence>
<dbReference type="PROSITE" id="PS00211">
    <property type="entry name" value="ABC_TRANSPORTER_1"/>
    <property type="match status" value="1"/>
</dbReference>
<dbReference type="PANTHER" id="PTHR43297:SF2">
    <property type="entry name" value="DIPEPTIDE TRANSPORT ATP-BINDING PROTEIN DPPD"/>
    <property type="match status" value="1"/>
</dbReference>